<feature type="transmembrane region" description="Helical" evidence="7">
    <location>
        <begin position="61"/>
        <end position="81"/>
    </location>
</feature>
<evidence type="ECO:0000256" key="3">
    <source>
        <dbReference type="ARBA" id="ARBA00022870"/>
    </source>
</evidence>
<evidence type="ECO:0000256" key="1">
    <source>
        <dbReference type="ARBA" id="ARBA00004301"/>
    </source>
</evidence>
<comment type="subcellular location">
    <subcellularLocation>
        <location evidence="1">Host membrane</location>
        <topology evidence="1">Multi-pass membrane protein</topology>
    </subcellularLocation>
</comment>
<sequence length="217" mass="25054">MIGLFQIHMSRVFPQSKPTFHPDVPHVVPIYHFNLGVDYLLSSVFVYYFAVFRGNSFKVNIACFIARLVVLLGYAPLLLYTGAYLDGAIIASILIVRLCYTAFYSIKFRSVYFLVLNSPTLAWIFGKCWYYNFEDYTCYRGGESYIKFGPHFVPFINDNGVYLAVRGRFQKDVHLVRRIELINTDSLYIFAVEPVVGITNIKAIYSSQQHEYVVEIN</sequence>
<proteinExistence type="predicted"/>
<name>A0A3G8EYM6_9ALPC</name>
<evidence type="ECO:0000313" key="10">
    <source>
        <dbReference type="EMBL" id="AZF86125.1"/>
    </source>
</evidence>
<gene>
    <name evidence="10" type="primary">ORF3</name>
</gene>
<dbReference type="Pfam" id="PF03053">
    <property type="entry name" value="Corona_NS3b"/>
    <property type="match status" value="1"/>
</dbReference>
<organism evidence="10 11">
    <name type="scientific">Alphacoronavirus Bat-CoV/P.kuhlii/Italy/3398-19/2015</name>
    <dbReference type="NCBI Taxonomy" id="2492658"/>
    <lineage>
        <taxon>Viruses</taxon>
        <taxon>Riboviria</taxon>
        <taxon>Orthornavirae</taxon>
        <taxon>Pisuviricota</taxon>
        <taxon>Pisoniviricetes</taxon>
        <taxon>Nidovirales</taxon>
        <taxon>Cornidovirineae</taxon>
        <taxon>Coronaviridae</taxon>
        <taxon>Orthocoronavirinae</taxon>
        <taxon>Alphacoronavirus</taxon>
        <taxon>Nyctacovirus</taxon>
        <taxon>Alphacoronavirus pipistrelli</taxon>
        <taxon>Pipistrellus kuhlii coronavirus 3398</taxon>
    </lineage>
</organism>
<accession>A0A3G8EYM6</accession>
<dbReference type="EMBL" id="MH938449">
    <property type="protein sequence ID" value="AZF86125.1"/>
    <property type="molecule type" value="Genomic_RNA"/>
</dbReference>
<reference evidence="10 11" key="1">
    <citation type="journal article" date="2018" name="Virus Res.">
        <title>Full genome characterization of two novel Alpha-coronavirus species from Italian bats.</title>
        <authorList>
            <person name="De Sabato L."/>
            <person name="Lelli D."/>
            <person name="Faccin F."/>
            <person name="Canziani S."/>
            <person name="Di Bartolo I."/>
            <person name="Vaccari G."/>
            <person name="Moreno A."/>
        </authorList>
    </citation>
    <scope>NUCLEOTIDE SEQUENCE [LARGE SCALE GENOMIC DNA]</scope>
    <source>
        <strain evidence="10 11">Bat-CoV/P.kuhlii/Italy/3398-19/2015</strain>
    </source>
</reference>
<evidence type="ECO:0000256" key="7">
    <source>
        <dbReference type="SAM" id="Phobius"/>
    </source>
</evidence>
<evidence type="ECO:0000259" key="8">
    <source>
        <dbReference type="PROSITE" id="PS51966"/>
    </source>
</evidence>
<dbReference type="RefSeq" id="YP_009755891.1">
    <property type="nucleotide sequence ID" value="NC_046964.1"/>
</dbReference>
<keyword evidence="3 6" id="KW-1043">Host membrane</keyword>
<dbReference type="PROSITE" id="PS51966">
    <property type="entry name" value="COV_VIROPORIN_3A_TM"/>
    <property type="match status" value="1"/>
</dbReference>
<feature type="transmembrane region" description="Helical" evidence="7">
    <location>
        <begin position="30"/>
        <end position="49"/>
    </location>
</feature>
<dbReference type="InterPro" id="IPR046446">
    <property type="entry name" value="a/bCoV_VIROPORIN_3A-like_CD"/>
</dbReference>
<dbReference type="KEGG" id="vg:54124772"/>
<evidence type="ECO:0000256" key="6">
    <source>
        <dbReference type="PROSITE-ProRule" id="PRU01311"/>
    </source>
</evidence>
<dbReference type="InterPro" id="IPR046445">
    <property type="entry name" value="a/bCoV_VIROPORIN_3A-like_TM"/>
</dbReference>
<dbReference type="InterPro" id="IPR004293">
    <property type="entry name" value="Coronavirus_Orf3a/b"/>
</dbReference>
<keyword evidence="2 6" id="KW-0812">Transmembrane</keyword>
<dbReference type="GeneID" id="54124772"/>
<feature type="domain" description="CoV 3a-like viroporin CD" evidence="9">
    <location>
        <begin position="120"/>
        <end position="195"/>
    </location>
</feature>
<keyword evidence="5 6" id="KW-0472">Membrane</keyword>
<evidence type="ECO:0000259" key="9">
    <source>
        <dbReference type="PROSITE" id="PS51967"/>
    </source>
</evidence>
<dbReference type="GO" id="GO:0033644">
    <property type="term" value="C:host cell membrane"/>
    <property type="evidence" value="ECO:0007669"/>
    <property type="project" value="UniProtKB-SubCell"/>
</dbReference>
<keyword evidence="4 6" id="KW-1133">Transmembrane helix</keyword>
<keyword evidence="11" id="KW-1185">Reference proteome</keyword>
<evidence type="ECO:0000256" key="2">
    <source>
        <dbReference type="ARBA" id="ARBA00022692"/>
    </source>
</evidence>
<feature type="domain" description="CoV 3a-like viroporin TM" evidence="8">
    <location>
        <begin position="26"/>
        <end position="116"/>
    </location>
</feature>
<dbReference type="Proteomes" id="UP000501039">
    <property type="component" value="Segment"/>
</dbReference>
<dbReference type="PROSITE" id="PS51967">
    <property type="entry name" value="COV_VIROPORIN_3A_CD"/>
    <property type="match status" value="1"/>
</dbReference>
<evidence type="ECO:0000256" key="4">
    <source>
        <dbReference type="ARBA" id="ARBA00022989"/>
    </source>
</evidence>
<evidence type="ECO:0000313" key="11">
    <source>
        <dbReference type="Proteomes" id="UP000501039"/>
    </source>
</evidence>
<feature type="transmembrane region" description="Helical" evidence="7">
    <location>
        <begin position="87"/>
        <end position="106"/>
    </location>
</feature>
<dbReference type="GO" id="GO:0016020">
    <property type="term" value="C:membrane"/>
    <property type="evidence" value="ECO:0007669"/>
    <property type="project" value="UniProtKB-UniRule"/>
</dbReference>
<evidence type="ECO:0000256" key="5">
    <source>
        <dbReference type="ARBA" id="ARBA00023136"/>
    </source>
</evidence>
<protein>
    <submittedName>
        <fullName evidence="10">ORF3 protein</fullName>
    </submittedName>
</protein>